<dbReference type="EMBL" id="CP071696">
    <property type="protein sequence ID" value="QTX05435.1"/>
    <property type="molecule type" value="Genomic_DNA"/>
</dbReference>
<dbReference type="RefSeq" id="WP_210900258.1">
    <property type="nucleotide sequence ID" value="NZ_CP071696.1"/>
</dbReference>
<evidence type="ECO:0000256" key="3">
    <source>
        <dbReference type="ARBA" id="ARBA00022679"/>
    </source>
</evidence>
<dbReference type="InterPro" id="IPR017475">
    <property type="entry name" value="EPS_sugar_tfrase"/>
</dbReference>
<name>A0A975IPC2_9MICO</name>
<comment type="similarity">
    <text evidence="2">Belongs to the bacterial sugar transferase family.</text>
</comment>
<reference evidence="9" key="1">
    <citation type="submission" date="2021-03" db="EMBL/GenBank/DDBJ databases">
        <title>Agromyces archimandritus sp. nov., isolated from the cockroach Archimandrita tessellata.</title>
        <authorList>
            <person name="Guzman J."/>
            <person name="Ortuzar M."/>
            <person name="Poehlein A."/>
            <person name="Daniel R."/>
            <person name="Trujillo M."/>
            <person name="Vilcinskas A."/>
        </authorList>
    </citation>
    <scope>NUCLEOTIDE SEQUENCE</scope>
    <source>
        <strain evidence="9">G127AT</strain>
    </source>
</reference>
<feature type="domain" description="Bacterial sugar transferase" evidence="8">
    <location>
        <begin position="298"/>
        <end position="487"/>
    </location>
</feature>
<protein>
    <submittedName>
        <fullName evidence="9">Sugar transferase</fullName>
    </submittedName>
</protein>
<keyword evidence="4 7" id="KW-0812">Transmembrane</keyword>
<evidence type="ECO:0000256" key="5">
    <source>
        <dbReference type="ARBA" id="ARBA00022989"/>
    </source>
</evidence>
<accession>A0A975IPC2</accession>
<evidence type="ECO:0000259" key="8">
    <source>
        <dbReference type="Pfam" id="PF02397"/>
    </source>
</evidence>
<keyword evidence="3 9" id="KW-0808">Transferase</keyword>
<dbReference type="Gene3D" id="3.40.50.720">
    <property type="entry name" value="NAD(P)-binding Rossmann-like Domain"/>
    <property type="match status" value="1"/>
</dbReference>
<organism evidence="9 10">
    <name type="scientific">Agromyces archimandritae</name>
    <dbReference type="NCBI Taxonomy" id="2781962"/>
    <lineage>
        <taxon>Bacteria</taxon>
        <taxon>Bacillati</taxon>
        <taxon>Actinomycetota</taxon>
        <taxon>Actinomycetes</taxon>
        <taxon>Micrococcales</taxon>
        <taxon>Microbacteriaceae</taxon>
        <taxon>Agromyces</taxon>
    </lineage>
</organism>
<keyword evidence="5 7" id="KW-1133">Transmembrane helix</keyword>
<evidence type="ECO:0000313" key="9">
    <source>
        <dbReference type="EMBL" id="QTX05435.1"/>
    </source>
</evidence>
<feature type="transmembrane region" description="Helical" evidence="7">
    <location>
        <begin position="128"/>
        <end position="147"/>
    </location>
</feature>
<evidence type="ECO:0000256" key="2">
    <source>
        <dbReference type="ARBA" id="ARBA00006464"/>
    </source>
</evidence>
<evidence type="ECO:0000256" key="6">
    <source>
        <dbReference type="ARBA" id="ARBA00023136"/>
    </source>
</evidence>
<dbReference type="Pfam" id="PF02397">
    <property type="entry name" value="Bac_transf"/>
    <property type="match status" value="1"/>
</dbReference>
<dbReference type="KEGG" id="aarc:G127AT_04250"/>
<keyword evidence="6 7" id="KW-0472">Membrane</keyword>
<evidence type="ECO:0000256" key="7">
    <source>
        <dbReference type="SAM" id="Phobius"/>
    </source>
</evidence>
<keyword evidence="10" id="KW-1185">Reference proteome</keyword>
<dbReference type="AlphaFoldDB" id="A0A975IPC2"/>
<dbReference type="PANTHER" id="PTHR30576">
    <property type="entry name" value="COLANIC BIOSYNTHESIS UDP-GLUCOSE LIPID CARRIER TRANSFERASE"/>
    <property type="match status" value="1"/>
</dbReference>
<dbReference type="GO" id="GO:0016780">
    <property type="term" value="F:phosphotransferase activity, for other substituted phosphate groups"/>
    <property type="evidence" value="ECO:0007669"/>
    <property type="project" value="TreeGrafter"/>
</dbReference>
<feature type="transmembrane region" description="Helical" evidence="7">
    <location>
        <begin position="22"/>
        <end position="44"/>
    </location>
</feature>
<dbReference type="InterPro" id="IPR003362">
    <property type="entry name" value="Bact_transf"/>
</dbReference>
<sequence length="493" mass="53364">MMPARVARSADREDTSTWSGRYAVRVSITDLLVLVWVVFGTQLAWVGLDESARGFSGSRDDIDISYSVVSLVIVAAWMLALQLFDTRTFRVLGVGSQEYRAVAGATVRLFGLVAIVAFLAKIDLARGYILIAFPLGLAVLVFSRWMWRQWLGVQRREGGYTSRVVLVGSAESAATIGGELARHPEAGYRVVAACVPDAPAAGALLAGTDIPVAGPLADALDTMRNLDADTVVVTSSGELSPEQVRRLSWNLTPGHEHLVVAPSLMDIGGPRIHTRPVAGLPLIHVEIPRFEGGSRAAKRVFDLIVAFALAVVLSPVLAGIALAVRLGSPGPALFVQTRVGLGGVPFRMLKFRTMGVDAEARLPEARGLPADAGNDVLFKRAADPRVTRLGRVLRRYSLDELPQLFNVLAGQMSLVGPRPPLLAEIDLYEADVHRRFLVKPGITGLWQVSGRSTLPWDETVRLDLSYVENWSLTGDLVILWRTLRAVVSGRGAY</sequence>
<comment type="subcellular location">
    <subcellularLocation>
        <location evidence="1">Membrane</location>
        <topology evidence="1">Multi-pass membrane protein</topology>
    </subcellularLocation>
</comment>
<dbReference type="PANTHER" id="PTHR30576:SF10">
    <property type="entry name" value="SLL5057 PROTEIN"/>
    <property type="match status" value="1"/>
</dbReference>
<proteinExistence type="inferred from homology"/>
<dbReference type="GO" id="GO:0016020">
    <property type="term" value="C:membrane"/>
    <property type="evidence" value="ECO:0007669"/>
    <property type="project" value="UniProtKB-SubCell"/>
</dbReference>
<gene>
    <name evidence="9" type="ORF">G127AT_04250</name>
</gene>
<feature type="transmembrane region" description="Helical" evidence="7">
    <location>
        <begin position="64"/>
        <end position="84"/>
    </location>
</feature>
<evidence type="ECO:0000256" key="4">
    <source>
        <dbReference type="ARBA" id="ARBA00022692"/>
    </source>
</evidence>
<dbReference type="Proteomes" id="UP000671914">
    <property type="component" value="Chromosome"/>
</dbReference>
<evidence type="ECO:0000256" key="1">
    <source>
        <dbReference type="ARBA" id="ARBA00004141"/>
    </source>
</evidence>
<evidence type="ECO:0000313" key="10">
    <source>
        <dbReference type="Proteomes" id="UP000671914"/>
    </source>
</evidence>
<dbReference type="NCBIfam" id="TIGR03025">
    <property type="entry name" value="EPS_sugtrans"/>
    <property type="match status" value="1"/>
</dbReference>
<dbReference type="Pfam" id="PF13727">
    <property type="entry name" value="CoA_binding_3"/>
    <property type="match status" value="1"/>
</dbReference>
<feature type="transmembrane region" description="Helical" evidence="7">
    <location>
        <begin position="303"/>
        <end position="324"/>
    </location>
</feature>
<feature type="transmembrane region" description="Helical" evidence="7">
    <location>
        <begin position="105"/>
        <end position="122"/>
    </location>
</feature>